<dbReference type="OrthoDB" id="166978at2"/>
<proteinExistence type="predicted"/>
<dbReference type="AlphaFoldDB" id="A0A4Q2KVM3"/>
<dbReference type="Proteomes" id="UP000293865">
    <property type="component" value="Unassembled WGS sequence"/>
</dbReference>
<reference evidence="2 3" key="1">
    <citation type="submission" date="2019-01" db="EMBL/GenBank/DDBJ databases">
        <title>Agromyces.</title>
        <authorList>
            <person name="Li J."/>
        </authorList>
    </citation>
    <scope>NUCLEOTIDE SEQUENCE [LARGE SCALE GENOMIC DNA]</scope>
    <source>
        <strain evidence="2 3">DSM 15934</strain>
    </source>
</reference>
<evidence type="ECO:0008006" key="4">
    <source>
        <dbReference type="Google" id="ProtNLM"/>
    </source>
</evidence>
<name>A0A4Q2KVM3_9MICO</name>
<evidence type="ECO:0000256" key="1">
    <source>
        <dbReference type="SAM" id="SignalP"/>
    </source>
</evidence>
<gene>
    <name evidence="2" type="ORF">ESP51_15850</name>
</gene>
<evidence type="ECO:0000313" key="2">
    <source>
        <dbReference type="EMBL" id="RXZ67872.1"/>
    </source>
</evidence>
<keyword evidence="3" id="KW-1185">Reference proteome</keyword>
<feature type="chain" id="PRO_5039672805" description="Lipoprotein" evidence="1">
    <location>
        <begin position="27"/>
        <end position="167"/>
    </location>
</feature>
<feature type="signal peptide" evidence="1">
    <location>
        <begin position="1"/>
        <end position="26"/>
    </location>
</feature>
<keyword evidence="1" id="KW-0732">Signal</keyword>
<accession>A0A4Q2KVM3</accession>
<sequence length="167" mass="17602">MTPHVALGRQGGVALALLMLSIAGCAGNEIPDESRSPSPSPGADEPRVLIECFYPDGSEVATFTRLEEAWASTNYVRIDHCEARAAEPGDFELSEEEAEVASVAEAGLPGEDPTELFLRTLAACVRIAPEGDRGMASQPTSILEAALVLCPEAPHAGLIETELGTRE</sequence>
<dbReference type="RefSeq" id="WP_129521866.1">
    <property type="nucleotide sequence ID" value="NZ_SDPN01000037.1"/>
</dbReference>
<evidence type="ECO:0000313" key="3">
    <source>
        <dbReference type="Proteomes" id="UP000293865"/>
    </source>
</evidence>
<organism evidence="2 3">
    <name type="scientific">Agromyces albus</name>
    <dbReference type="NCBI Taxonomy" id="205332"/>
    <lineage>
        <taxon>Bacteria</taxon>
        <taxon>Bacillati</taxon>
        <taxon>Actinomycetota</taxon>
        <taxon>Actinomycetes</taxon>
        <taxon>Micrococcales</taxon>
        <taxon>Microbacteriaceae</taxon>
        <taxon>Agromyces</taxon>
    </lineage>
</organism>
<dbReference type="EMBL" id="SDPN01000037">
    <property type="protein sequence ID" value="RXZ67872.1"/>
    <property type="molecule type" value="Genomic_DNA"/>
</dbReference>
<comment type="caution">
    <text evidence="2">The sequence shown here is derived from an EMBL/GenBank/DDBJ whole genome shotgun (WGS) entry which is preliminary data.</text>
</comment>
<protein>
    <recommendedName>
        <fullName evidence="4">Lipoprotein</fullName>
    </recommendedName>
</protein>